<evidence type="ECO:0000259" key="1">
    <source>
        <dbReference type="SMART" id="SM00089"/>
    </source>
</evidence>
<evidence type="ECO:0000313" key="2">
    <source>
        <dbReference type="EMBL" id="NHN33348.1"/>
    </source>
</evidence>
<dbReference type="Gene3D" id="2.60.120.560">
    <property type="entry name" value="Exo-inulinase, domain 1"/>
    <property type="match status" value="1"/>
</dbReference>
<evidence type="ECO:0000313" key="3">
    <source>
        <dbReference type="Proteomes" id="UP001165962"/>
    </source>
</evidence>
<dbReference type="RefSeq" id="WP_166153644.1">
    <property type="nucleotide sequence ID" value="NZ_JAAOIW010000011.1"/>
</dbReference>
<dbReference type="SMART" id="SM00089">
    <property type="entry name" value="PKD"/>
    <property type="match status" value="2"/>
</dbReference>
<feature type="domain" description="PKD/Chitinase" evidence="1">
    <location>
        <begin position="2068"/>
        <end position="2158"/>
    </location>
</feature>
<organism evidence="2 3">
    <name type="scientific">Paenibacillus agricola</name>
    <dbReference type="NCBI Taxonomy" id="2716264"/>
    <lineage>
        <taxon>Bacteria</taxon>
        <taxon>Bacillati</taxon>
        <taxon>Bacillota</taxon>
        <taxon>Bacilli</taxon>
        <taxon>Bacillales</taxon>
        <taxon>Paenibacillaceae</taxon>
        <taxon>Paenibacillus</taxon>
    </lineage>
</organism>
<feature type="domain" description="PKD/Chitinase" evidence="1">
    <location>
        <begin position="603"/>
        <end position="692"/>
    </location>
</feature>
<dbReference type="InterPro" id="IPR022409">
    <property type="entry name" value="PKD/Chitinase_dom"/>
</dbReference>
<gene>
    <name evidence="2" type="ORF">G9U52_26405</name>
</gene>
<dbReference type="InterPro" id="IPR035986">
    <property type="entry name" value="PKD_dom_sf"/>
</dbReference>
<dbReference type="SUPFAM" id="SSF49299">
    <property type="entry name" value="PKD domain"/>
    <property type="match status" value="2"/>
</dbReference>
<dbReference type="Proteomes" id="UP001165962">
    <property type="component" value="Unassembled WGS sequence"/>
</dbReference>
<keyword evidence="3" id="KW-1185">Reference proteome</keyword>
<protein>
    <recommendedName>
        <fullName evidence="1">PKD/Chitinase domain-containing protein</fullName>
    </recommendedName>
</protein>
<dbReference type="EMBL" id="JAAOIW010000011">
    <property type="protein sequence ID" value="NHN33348.1"/>
    <property type="molecule type" value="Genomic_DNA"/>
</dbReference>
<comment type="caution">
    <text evidence="2">The sequence shown here is derived from an EMBL/GenBank/DDBJ whole genome shotgun (WGS) entry which is preliminary data.</text>
</comment>
<name>A0ABX0JCQ3_9BACL</name>
<sequence length="2297" mass="251736">MKRRNKKGLSYLFLFLLLFEMVVQFIPDTVYAAQTKTLYIDFANNRLVEYSITDKFYTEDSTQSISEDVSDKIAGNITSYTVKVNGGNVAGVVNGNTVSVNSNTTTVPIYGDKVTNPGHRIYRMPDAQTWEHKGDNTGIYQFVAGNDTKPAGKSMYPGTIPTQGYIRAAGDIFASETPTPYNNNSLGPPKQNGLELRYEPHATYWDGLEDQTQYDYNKSGMAVTRSYDPDLPDKFFGDTGLSKMVTSYVAGSEKVTGAVTNTPGAEPYAWDKINGVNTVAVRRLLNKECNAAAAYCLGDGADLQNGDGAGNYGTVLNYEMKVKVTWEAEAYSYIGTVDVTYETPVTASLVAVGLTVDKSCITVGDSVTVSYSFKNNGASTTTPFKVQLKSEASILKTETINSASSGLLLGGTFTETLNTVGNKSYTFLVDVDGVLGATKSISEMFEVKSSCGGGPGPGPGGGKLTGKLTIDKSFIPWKATNQFDVVINTPPDSCTPVKTRFNMWQGSLDPNYPLTAHTALTDVFLFGFGSSGYPGGILSGTVEVSYTIEDSCGGYSFIGPETFEVGPKPANRPPDFMIGWFKQGNTNGSEPDAGSVIRGDKVNLRVIRSNYPVQTPYDPDDGHGNNLTFSWKFSTSDSTWIKSFPGLGLSTSMEAFTNILTTTSGTHKVTATACDSEGLCTTKDATVIVTSPEPTPCINIPVRVVIGRALSPTAINGDCSEAKPGRTVNHALDEWTNKHLIYYYEQPETITLEVTDSMGVHSLLADKAIAVINPVPDKPPVAAISYPASSVRGSFSVTNTSHSIDGDLIVDSTLRYWFDSNNNGDYNDESPVTVSSWAVGAGATINASRVGNIKYEIWTKEDYGLTHTSVFYGVVNNQSPNTDVSIKGSNPEPMEFNVKVATAASIITQGNWVGSTTGQGDTNKLSQNGFMAIGDSLSISHAPTPYSMGTTGVLTTTNYLRSGMGSTYPAGSYPVPEAIGKGYDTGSRTYKPGPYVSVTMNRATMAGATPHINRADKTMDMTSTAVGSYDAAGNKFSAFCSYFPQLIPSPWPNDPPRYSHHAICEFDVKKVDGTSYTIPDPYNSYVYNQTDPPIEGSPVQVKDIGHSADSLYWGFTRFICDYGHDQWGNSSDDDYPVFICDGGHTETERLFRTFDGVELPASTANLIIPANNEVTILDPSNAVGEFNAVPNLRRYYTNGGNTCKYDTTIDFYKSGVKVSTRALETSVTYPCGSSSGGANSNTSIYTSPSMSSVITADGLLYVLVNAQFVYVYKLDGTSVTTYYVNGQINYNRNYYNNTDSSTSGTDRYTTPIMLESDGSIVFYTEERGYNQYQVESNCHMDNGTRSCDRRLVNLPASSNYQKYTVYRIKNPSPPVVPYDSITGGQLRDTTSVITDADYVFALRQGQRVSSTGGSTTQGFSFRIQDAQNMYRFEITSTAAYLSKIVAGTRIILQQQAYNFDPNTWYGFRIINKGTKIKVELNGLPTFDIPDSTFSSGMYGPFSNLVGSRFKGLQIVTPIPRDSKIDGIAVVGLSTTTTPHYSDPETDPAIADANRYNYTHVEKDTFLDAGDGYSGWSAHSGQSYASAVDSFDKVGRYNLWYTTTDDPAPAGYEYPNGTYATFRQPSSYLIRNVLVHRRPVAVFTATQNADFSLNYTDASYDPDRWLNAGNYMAGYAGNRGVFAEAFNYTNPDGFTINSQLLNPNVAGVYIIRKAVRDEYGAWSDWAEQSLFMAVAIPNVKPTVALTYPTGTYANPTLATSLGPLVTWNQYDVDAGTMYSQFELEIKDEAGNCFKCFTGNMNTILNSWSWGVDPDLNAGQKYQFRVRVSDESLWSDWSAIGWLLTNRPPVAVVVDPSGPDEANPTIYATRRPTIIISQTDEDPGTVFKFFEINIYDNADHLITSSGQIPQDTTATSVSWTPSVDLPYLTKLQVDARTHDGLVWSEMSDRKWAWINTPPSTSMTYPTGTAATRATADTTNDVRFSPRWNQTDPDYYNVFHYYTSVIYDQWGYPVQSSGDTWQGTPATTMNWVPPTDLVRGQFYSATSRVFDGYNWSEFATPTWVYINQFPVAGFTWSPKPIYEGDLISITNQSTDPDGDALTSVWKITGPGGYSSNQTGHNATILGSENVNRWGTYSVTLIVTDYYGLTSEITQTFQVLPLTITGSVSHTQRWDFLRQQYNLFKGLNPEMPWKREQFLAGEPFELHADTTIIDPASSDIAQTVVVTWDRNSIPFMLIPTNSSQVAWDGEMWNENYKHLTSGAAVFTFTVTYSNGTIKTAVVPVTILDNNVDEFWVLKRDK</sequence>
<proteinExistence type="predicted"/>
<dbReference type="InterPro" id="IPR013783">
    <property type="entry name" value="Ig-like_fold"/>
</dbReference>
<dbReference type="Gene3D" id="2.60.40.10">
    <property type="entry name" value="Immunoglobulins"/>
    <property type="match status" value="2"/>
</dbReference>
<accession>A0ABX0JCQ3</accession>
<reference evidence="2" key="1">
    <citation type="submission" date="2020-03" db="EMBL/GenBank/DDBJ databases">
        <title>Draft sequencing of Paenibacilllus sp. S3N08.</title>
        <authorList>
            <person name="Kim D.-U."/>
        </authorList>
    </citation>
    <scope>NUCLEOTIDE SEQUENCE</scope>
    <source>
        <strain evidence="2">S3N08</strain>
    </source>
</reference>